<dbReference type="InterPro" id="IPR050302">
    <property type="entry name" value="Rab_GAP_TBC_domain"/>
</dbReference>
<dbReference type="GO" id="GO:0030427">
    <property type="term" value="C:site of polarized growth"/>
    <property type="evidence" value="ECO:0007669"/>
    <property type="project" value="UniProtKB-ARBA"/>
</dbReference>
<proteinExistence type="inferred from homology"/>
<accession>A0A367YMR7</accession>
<dbReference type="Pfam" id="PF00566">
    <property type="entry name" value="RabGAP-TBC"/>
    <property type="match status" value="1"/>
</dbReference>
<dbReference type="EMBL" id="QLNQ01000001">
    <property type="protein sequence ID" value="RCK67060.1"/>
    <property type="molecule type" value="Genomic_DNA"/>
</dbReference>
<evidence type="ECO:0000256" key="3">
    <source>
        <dbReference type="SAM" id="MobiDB-lite"/>
    </source>
</evidence>
<dbReference type="PANTHER" id="PTHR47219:SF20">
    <property type="entry name" value="TBC1 DOMAIN FAMILY MEMBER 2B"/>
    <property type="match status" value="1"/>
</dbReference>
<dbReference type="AlphaFoldDB" id="A0A367YMR7"/>
<gene>
    <name evidence="5" type="ORF">Cantr_02411</name>
</gene>
<dbReference type="PROSITE" id="PS50086">
    <property type="entry name" value="TBC_RABGAP"/>
    <property type="match status" value="1"/>
</dbReference>
<evidence type="ECO:0000313" key="6">
    <source>
        <dbReference type="Proteomes" id="UP000253472"/>
    </source>
</evidence>
<dbReference type="SUPFAM" id="SSF47923">
    <property type="entry name" value="Ypt/Rab-GAP domain of gyp1p"/>
    <property type="match status" value="2"/>
</dbReference>
<evidence type="ECO:0000256" key="1">
    <source>
        <dbReference type="ARBA" id="ARBA00005521"/>
    </source>
</evidence>
<organism evidence="5 6">
    <name type="scientific">Candida viswanathii</name>
    <dbReference type="NCBI Taxonomy" id="5486"/>
    <lineage>
        <taxon>Eukaryota</taxon>
        <taxon>Fungi</taxon>
        <taxon>Dikarya</taxon>
        <taxon>Ascomycota</taxon>
        <taxon>Saccharomycotina</taxon>
        <taxon>Pichiomycetes</taxon>
        <taxon>Debaryomycetaceae</taxon>
        <taxon>Candida/Lodderomyces clade</taxon>
        <taxon>Candida</taxon>
    </lineage>
</organism>
<dbReference type="OrthoDB" id="294251at2759"/>
<evidence type="ECO:0000313" key="5">
    <source>
        <dbReference type="EMBL" id="RCK67060.1"/>
    </source>
</evidence>
<protein>
    <recommendedName>
        <fullName evidence="2">Oxidant-induced cell-cycle arrest protein 5</fullName>
    </recommendedName>
</protein>
<dbReference type="FunFam" id="1.10.8.270:FF:000026">
    <property type="entry name" value="TBC (Tre-2/Bub2/Cdc16) domain family"/>
    <property type="match status" value="1"/>
</dbReference>
<dbReference type="PANTHER" id="PTHR47219">
    <property type="entry name" value="RAB GTPASE-ACTIVATING PROTEIN 1-LIKE"/>
    <property type="match status" value="1"/>
</dbReference>
<comment type="caution">
    <text evidence="5">The sequence shown here is derived from an EMBL/GenBank/DDBJ whole genome shotgun (WGS) entry which is preliminary data.</text>
</comment>
<dbReference type="Gene3D" id="1.10.8.270">
    <property type="entry name" value="putative rabgap domain of human tbc1 domain family member 14 like domains"/>
    <property type="match status" value="1"/>
</dbReference>
<dbReference type="STRING" id="5486.A0A367YMR7"/>
<sequence length="535" mass="62849">MRSLSSDTPPNSQSSLIGNDTQDTAALHTLDSMQINRLISARYGGDPIALIKQLLRDLQDREREILRLRGPSREVTKENVRESDESDEDELDNELESIKNWDIVDDYEDTPESFSFDVSQELPLELQSIRRKKSKLLIPIPKTDNVEIDKYGFVKRVRRSSIRVSSSNERPPPLLLLQSNNSSSESLGILINEKDESRLINQLKQISQIHDDTNLYFDKKWDILIKDISYYFMFNTILEDTPSLGIRGVNLRHYYFPFVNLINQFGIPVRYRYLWLDLSGANNIRINGEYQELMTLSKTNKVIERSIEQIDLDLHRTLPSNYYFNNIFEFKPGVYFYKLQRILYAFVRKYPNIGYVQGMNKVIGTLLLGLPEEEDVFWLFISLIEEVLPQYDTSCFFNSISEVHEENVKLKRLLQVLVPEVYAHFVRLDVEIEIITMNWWLTLFIDLKLMDLDTWFKIFDNLLIGDQALFLPAFTLAILKCLEGSLLRLGSNDEIYRFLNMENEGGQYNLKFHELMKHYLNYSRRKEVADMFLRE</sequence>
<feature type="domain" description="Rab-GAP TBC" evidence="4">
    <location>
        <begin position="265"/>
        <end position="466"/>
    </location>
</feature>
<dbReference type="Gene3D" id="1.10.472.80">
    <property type="entry name" value="Ypt/Rab-GAP domain of gyp1p, domain 3"/>
    <property type="match status" value="1"/>
</dbReference>
<comment type="similarity">
    <text evidence="1">Belongs to the OCA5 family.</text>
</comment>
<dbReference type="Proteomes" id="UP000253472">
    <property type="component" value="Unassembled WGS sequence"/>
</dbReference>
<feature type="region of interest" description="Disordered" evidence="3">
    <location>
        <begin position="1"/>
        <end position="20"/>
    </location>
</feature>
<keyword evidence="6" id="KW-1185">Reference proteome</keyword>
<dbReference type="InterPro" id="IPR000195">
    <property type="entry name" value="Rab-GAP-TBC_dom"/>
</dbReference>
<reference evidence="5 6" key="1">
    <citation type="submission" date="2018-06" db="EMBL/GenBank/DDBJ databases">
        <title>Whole genome sequencing of Candida tropicalis (genome annotated by CSBL at Korea University).</title>
        <authorList>
            <person name="Ahn J."/>
        </authorList>
    </citation>
    <scope>NUCLEOTIDE SEQUENCE [LARGE SCALE GENOMIC DNA]</scope>
    <source>
        <strain evidence="5 6">ATCC 20962</strain>
    </source>
</reference>
<evidence type="ECO:0000256" key="2">
    <source>
        <dbReference type="ARBA" id="ARBA00019144"/>
    </source>
</evidence>
<name>A0A367YMR7_9ASCO</name>
<dbReference type="SMART" id="SM00164">
    <property type="entry name" value="TBC"/>
    <property type="match status" value="1"/>
</dbReference>
<evidence type="ECO:0000259" key="4">
    <source>
        <dbReference type="PROSITE" id="PS50086"/>
    </source>
</evidence>
<dbReference type="InterPro" id="IPR035969">
    <property type="entry name" value="Rab-GAP_TBC_sf"/>
</dbReference>
<dbReference type="GO" id="GO:0031267">
    <property type="term" value="F:small GTPase binding"/>
    <property type="evidence" value="ECO:0007669"/>
    <property type="project" value="TreeGrafter"/>
</dbReference>
<dbReference type="GO" id="GO:0005096">
    <property type="term" value="F:GTPase activator activity"/>
    <property type="evidence" value="ECO:0007669"/>
    <property type="project" value="TreeGrafter"/>
</dbReference>